<evidence type="ECO:0000256" key="10">
    <source>
        <dbReference type="ARBA" id="ARBA00046608"/>
    </source>
</evidence>
<gene>
    <name evidence="11" type="ORF">METZ01_LOCUS31891</name>
</gene>
<evidence type="ECO:0000256" key="2">
    <source>
        <dbReference type="ARBA" id="ARBA00004496"/>
    </source>
</evidence>
<accession>A0A381QM24</accession>
<sequence length="322" mass="33157">MQPIVVDAMGGDNAPSVIVEGARAAIELGIRVELVGDPARIENAGDIVVHRALEVIGMADEPGRAVRTLKDSSIVRAAERVRDGHAGAMVSAGNTGAVAAAALLRMKRLRGVNRPAIATTLPVPGRTPKILLDSGAMADCQPGWLHQFAQMGSAFTQVRYEVDQPRVGLVSIGEEPEKGNQLVKEAHQLLADDSSLNFVGNVEGRDVLSGDVDVLVADGFTGNVILKTLEGTIKFLVDQIVTALTAEGAAEIGAQALGHLAPIAAELNPDAVGGAMLLGVNGVAIISHGSASPTAITNACQLAKDMVDRNLVGELSAAVSGN</sequence>
<keyword evidence="5" id="KW-0808">Transferase</keyword>
<dbReference type="GO" id="GO:0043811">
    <property type="term" value="F:phosphate:acyl-[acyl carrier protein] acyltransferase activity"/>
    <property type="evidence" value="ECO:0007669"/>
    <property type="project" value="UniProtKB-EC"/>
</dbReference>
<comment type="subunit">
    <text evidence="10">Homodimer. Probably interacts with PlsY.</text>
</comment>
<dbReference type="InterPro" id="IPR012281">
    <property type="entry name" value="Phospholipid_synth_PlsX-like"/>
</dbReference>
<dbReference type="EMBL" id="UINC01001372">
    <property type="protein sequence ID" value="SUZ79037.1"/>
    <property type="molecule type" value="Genomic_DNA"/>
</dbReference>
<dbReference type="GO" id="GO:0005737">
    <property type="term" value="C:cytoplasm"/>
    <property type="evidence" value="ECO:0007669"/>
    <property type="project" value="UniProtKB-SubCell"/>
</dbReference>
<reference evidence="11" key="1">
    <citation type="submission" date="2018-05" db="EMBL/GenBank/DDBJ databases">
        <authorList>
            <person name="Lanie J.A."/>
            <person name="Ng W.-L."/>
            <person name="Kazmierczak K.M."/>
            <person name="Andrzejewski T.M."/>
            <person name="Davidsen T.M."/>
            <person name="Wayne K.J."/>
            <person name="Tettelin H."/>
            <person name="Glass J.I."/>
            <person name="Rusch D."/>
            <person name="Podicherti R."/>
            <person name="Tsui H.-C.T."/>
            <person name="Winkler M.E."/>
        </authorList>
    </citation>
    <scope>NUCLEOTIDE SEQUENCE</scope>
</reference>
<dbReference type="InterPro" id="IPR003664">
    <property type="entry name" value="FA_synthesis"/>
</dbReference>
<organism evidence="11">
    <name type="scientific">marine metagenome</name>
    <dbReference type="NCBI Taxonomy" id="408172"/>
    <lineage>
        <taxon>unclassified sequences</taxon>
        <taxon>metagenomes</taxon>
        <taxon>ecological metagenomes</taxon>
    </lineage>
</organism>
<evidence type="ECO:0000256" key="5">
    <source>
        <dbReference type="ARBA" id="ARBA00022679"/>
    </source>
</evidence>
<evidence type="ECO:0000256" key="1">
    <source>
        <dbReference type="ARBA" id="ARBA00001232"/>
    </source>
</evidence>
<dbReference type="PIRSF" id="PIRSF002465">
    <property type="entry name" value="Phsphlp_syn_PlsX"/>
    <property type="match status" value="1"/>
</dbReference>
<comment type="subcellular location">
    <subcellularLocation>
        <location evidence="2">Cytoplasm</location>
    </subcellularLocation>
</comment>
<evidence type="ECO:0000256" key="9">
    <source>
        <dbReference type="ARBA" id="ARBA00024069"/>
    </source>
</evidence>
<dbReference type="SUPFAM" id="SSF53659">
    <property type="entry name" value="Isocitrate/Isopropylmalate dehydrogenase-like"/>
    <property type="match status" value="1"/>
</dbReference>
<dbReference type="AlphaFoldDB" id="A0A381QM24"/>
<dbReference type="EC" id="2.3.1.274" evidence="9"/>
<name>A0A381QM24_9ZZZZ</name>
<comment type="catalytic activity">
    <reaction evidence="1">
        <text>a fatty acyl-[ACP] + phosphate = an acyl phosphate + holo-[ACP]</text>
        <dbReference type="Rhea" id="RHEA:42292"/>
        <dbReference type="Rhea" id="RHEA-COMP:9685"/>
        <dbReference type="Rhea" id="RHEA-COMP:14125"/>
        <dbReference type="ChEBI" id="CHEBI:43474"/>
        <dbReference type="ChEBI" id="CHEBI:59918"/>
        <dbReference type="ChEBI" id="CHEBI:64479"/>
        <dbReference type="ChEBI" id="CHEBI:138651"/>
        <dbReference type="EC" id="2.3.1.274"/>
    </reaction>
</comment>
<evidence type="ECO:0000256" key="4">
    <source>
        <dbReference type="ARBA" id="ARBA00022516"/>
    </source>
</evidence>
<keyword evidence="8" id="KW-1208">Phospholipid metabolism</keyword>
<evidence type="ECO:0000256" key="8">
    <source>
        <dbReference type="ARBA" id="ARBA00023264"/>
    </source>
</evidence>
<keyword evidence="4" id="KW-0444">Lipid biosynthesis</keyword>
<proteinExistence type="inferred from homology"/>
<dbReference type="GO" id="GO:0006633">
    <property type="term" value="P:fatty acid biosynthetic process"/>
    <property type="evidence" value="ECO:0007669"/>
    <property type="project" value="InterPro"/>
</dbReference>
<dbReference type="PANTHER" id="PTHR30100:SF1">
    <property type="entry name" value="PHOSPHATE ACYLTRANSFERASE"/>
    <property type="match status" value="1"/>
</dbReference>
<dbReference type="HAMAP" id="MF_00019">
    <property type="entry name" value="PlsX"/>
    <property type="match status" value="1"/>
</dbReference>
<keyword evidence="6" id="KW-0443">Lipid metabolism</keyword>
<dbReference type="PANTHER" id="PTHR30100">
    <property type="entry name" value="FATTY ACID/PHOSPHOLIPID SYNTHESIS PROTEIN PLSX"/>
    <property type="match status" value="1"/>
</dbReference>
<dbReference type="GO" id="GO:0008654">
    <property type="term" value="P:phospholipid biosynthetic process"/>
    <property type="evidence" value="ECO:0007669"/>
    <property type="project" value="UniProtKB-KW"/>
</dbReference>
<evidence type="ECO:0000256" key="7">
    <source>
        <dbReference type="ARBA" id="ARBA00023209"/>
    </source>
</evidence>
<evidence type="ECO:0000256" key="6">
    <source>
        <dbReference type="ARBA" id="ARBA00023098"/>
    </source>
</evidence>
<protein>
    <recommendedName>
        <fullName evidence="9">phosphate acyltransferase</fullName>
        <ecNumber evidence="9">2.3.1.274</ecNumber>
    </recommendedName>
</protein>
<dbReference type="Pfam" id="PF02504">
    <property type="entry name" value="FA_synthesis"/>
    <property type="match status" value="1"/>
</dbReference>
<evidence type="ECO:0000313" key="11">
    <source>
        <dbReference type="EMBL" id="SUZ79037.1"/>
    </source>
</evidence>
<keyword evidence="3" id="KW-0963">Cytoplasm</keyword>
<dbReference type="NCBIfam" id="TIGR00182">
    <property type="entry name" value="plsX"/>
    <property type="match status" value="1"/>
</dbReference>
<dbReference type="Gene3D" id="3.40.718.10">
    <property type="entry name" value="Isopropylmalate Dehydrogenase"/>
    <property type="match status" value="1"/>
</dbReference>
<evidence type="ECO:0000256" key="3">
    <source>
        <dbReference type="ARBA" id="ARBA00022490"/>
    </source>
</evidence>
<keyword evidence="7" id="KW-0594">Phospholipid biosynthesis</keyword>